<dbReference type="InterPro" id="IPR000210">
    <property type="entry name" value="BTB/POZ_dom"/>
</dbReference>
<organism evidence="2 3">
    <name type="scientific">Caenorhabditis nigoni</name>
    <dbReference type="NCBI Taxonomy" id="1611254"/>
    <lineage>
        <taxon>Eukaryota</taxon>
        <taxon>Metazoa</taxon>
        <taxon>Ecdysozoa</taxon>
        <taxon>Nematoda</taxon>
        <taxon>Chromadorea</taxon>
        <taxon>Rhabditida</taxon>
        <taxon>Rhabditina</taxon>
        <taxon>Rhabditomorpha</taxon>
        <taxon>Rhabditoidea</taxon>
        <taxon>Rhabditidae</taxon>
        <taxon>Peloderinae</taxon>
        <taxon>Caenorhabditis</taxon>
    </lineage>
</organism>
<dbReference type="Pfam" id="PF00651">
    <property type="entry name" value="BTB"/>
    <property type="match status" value="1"/>
</dbReference>
<evidence type="ECO:0000313" key="2">
    <source>
        <dbReference type="EMBL" id="PIC47530.1"/>
    </source>
</evidence>
<dbReference type="PANTHER" id="PTHR22743">
    <property type="entry name" value="MEPRIN/TRAF-LIKE MATH FAMILY-C.ELEGANS"/>
    <property type="match status" value="1"/>
</dbReference>
<dbReference type="CDD" id="cd00121">
    <property type="entry name" value="MATH"/>
    <property type="match status" value="1"/>
</dbReference>
<proteinExistence type="predicted"/>
<dbReference type="Gene3D" id="3.30.710.10">
    <property type="entry name" value="Potassium Channel Kv1.1, Chain A"/>
    <property type="match status" value="1"/>
</dbReference>
<accession>A0A2G5V721</accession>
<dbReference type="InterPro" id="IPR002083">
    <property type="entry name" value="MATH/TRAF_dom"/>
</dbReference>
<protein>
    <recommendedName>
        <fullName evidence="1">MATH domain-containing protein</fullName>
    </recommendedName>
</protein>
<reference evidence="3" key="1">
    <citation type="submission" date="2017-10" db="EMBL/GenBank/DDBJ databases">
        <title>Rapid genome shrinkage in a self-fertile nematode reveals novel sperm competition proteins.</title>
        <authorList>
            <person name="Yin D."/>
            <person name="Schwarz E.M."/>
            <person name="Thomas C.G."/>
            <person name="Felde R.L."/>
            <person name="Korf I.F."/>
            <person name="Cutter A.D."/>
            <person name="Schartner C.M."/>
            <person name="Ralston E.J."/>
            <person name="Meyer B.J."/>
            <person name="Haag E.S."/>
        </authorList>
    </citation>
    <scope>NUCLEOTIDE SEQUENCE [LARGE SCALE GENOMIC DNA]</scope>
    <source>
        <strain evidence="3">JU1422</strain>
    </source>
</reference>
<dbReference type="OrthoDB" id="6359816at2759"/>
<dbReference type="AlphaFoldDB" id="A0A2G5V721"/>
<dbReference type="Proteomes" id="UP000230233">
    <property type="component" value="Chromosome II"/>
</dbReference>
<keyword evidence="3" id="KW-1185">Reference proteome</keyword>
<dbReference type="SUPFAM" id="SSF54695">
    <property type="entry name" value="POZ domain"/>
    <property type="match status" value="1"/>
</dbReference>
<gene>
    <name evidence="2" type="primary">Cnig_chr_II.g6858</name>
    <name evidence="2" type="ORF">B9Z55_006858</name>
</gene>
<dbReference type="Pfam" id="PF00917">
    <property type="entry name" value="MATH"/>
    <property type="match status" value="1"/>
</dbReference>
<dbReference type="InterPro" id="IPR052664">
    <property type="entry name" value="BTB-MATH_domain_protein"/>
</dbReference>
<dbReference type="InterPro" id="IPR011333">
    <property type="entry name" value="SKP1/BTB/POZ_sf"/>
</dbReference>
<evidence type="ECO:0000313" key="3">
    <source>
        <dbReference type="Proteomes" id="UP000230233"/>
    </source>
</evidence>
<sequence>MNTKSEKIPNLGSSNDTLDELKKFVSIEIESFQKSNNYTLDKIAEKLQTIEESVSKISILNNNKANNDTKSKMGFVLKHNFKDVKEAGKEFQSSKGEEHFQMTWDLQAAFSDRQLRIYLNCEPHTIVVNDWKMDVKIEVKLVGDTAYTTIKTTDYIFDSENKCMSMEFPDYDDYVFNNDLLVEVKVEIQKMTGKKAKIGLLVSQTVRALLSDRCEEFRVEEIELKDIDQKHFQKFLEIFKSGNILDDDSVEGILQLSNIYMSPTAVADCEQFLMQKSKKRAVDKLKLALRFNLVNLKSKCIDEIAHPDDIKKIIDSKMEEMDLSTSQALLSKSLNFFFHSV</sequence>
<evidence type="ECO:0000259" key="1">
    <source>
        <dbReference type="SMART" id="SM00061"/>
    </source>
</evidence>
<dbReference type="PANTHER" id="PTHR22743:SF165">
    <property type="entry name" value="BTB AND MATH DOMAIN CONTAINING-RELATED"/>
    <property type="match status" value="1"/>
</dbReference>
<name>A0A2G5V721_9PELO</name>
<dbReference type="SMART" id="SM00061">
    <property type="entry name" value="MATH"/>
    <property type="match status" value="1"/>
</dbReference>
<comment type="caution">
    <text evidence="2">The sequence shown here is derived from an EMBL/GenBank/DDBJ whole genome shotgun (WGS) entry which is preliminary data.</text>
</comment>
<feature type="domain" description="MATH" evidence="1">
    <location>
        <begin position="76"/>
        <end position="174"/>
    </location>
</feature>
<dbReference type="EMBL" id="PDUG01000002">
    <property type="protein sequence ID" value="PIC47530.1"/>
    <property type="molecule type" value="Genomic_DNA"/>
</dbReference>